<gene>
    <name evidence="1" type="ORF">FIBSPDRAFT_857989</name>
</gene>
<keyword evidence="2" id="KW-1185">Reference proteome</keyword>
<name>A0A166MBX6_9AGAM</name>
<proteinExistence type="predicted"/>
<protein>
    <submittedName>
        <fullName evidence="1">Uncharacterized protein</fullName>
    </submittedName>
</protein>
<reference evidence="1 2" key="1">
    <citation type="journal article" date="2016" name="Mol. Biol. Evol.">
        <title>Comparative Genomics of Early-Diverging Mushroom-Forming Fungi Provides Insights into the Origins of Lignocellulose Decay Capabilities.</title>
        <authorList>
            <person name="Nagy L.G."/>
            <person name="Riley R."/>
            <person name="Tritt A."/>
            <person name="Adam C."/>
            <person name="Daum C."/>
            <person name="Floudas D."/>
            <person name="Sun H."/>
            <person name="Yadav J.S."/>
            <person name="Pangilinan J."/>
            <person name="Larsson K.H."/>
            <person name="Matsuura K."/>
            <person name="Barry K."/>
            <person name="Labutti K."/>
            <person name="Kuo R."/>
            <person name="Ohm R.A."/>
            <person name="Bhattacharya S.S."/>
            <person name="Shirouzu T."/>
            <person name="Yoshinaga Y."/>
            <person name="Martin F.M."/>
            <person name="Grigoriev I.V."/>
            <person name="Hibbett D.S."/>
        </authorList>
    </citation>
    <scope>NUCLEOTIDE SEQUENCE [LARGE SCALE GENOMIC DNA]</scope>
    <source>
        <strain evidence="1 2">CBS 109695</strain>
    </source>
</reference>
<accession>A0A166MBX6</accession>
<dbReference type="Proteomes" id="UP000076532">
    <property type="component" value="Unassembled WGS sequence"/>
</dbReference>
<evidence type="ECO:0000313" key="2">
    <source>
        <dbReference type="Proteomes" id="UP000076532"/>
    </source>
</evidence>
<dbReference type="EMBL" id="KV417530">
    <property type="protein sequence ID" value="KZP23840.1"/>
    <property type="molecule type" value="Genomic_DNA"/>
</dbReference>
<sequence>MFPTASPDEFLTFRPCLLSRNGNAFSGMARTLNLQRLASSRSVIASHQRFKSRGCQGRLVITAPAAFRSRLSALPFTRRRRLAHSPDPQLPRHGYMPSLWPGATYWYVVPNFLSATLWYRVLCCHLWRLGNIGCDYPPLPCSALPRCPPPGSSLAYCLPPHAFPFHGLPTL</sequence>
<organism evidence="1 2">
    <name type="scientific">Athelia psychrophila</name>
    <dbReference type="NCBI Taxonomy" id="1759441"/>
    <lineage>
        <taxon>Eukaryota</taxon>
        <taxon>Fungi</taxon>
        <taxon>Dikarya</taxon>
        <taxon>Basidiomycota</taxon>
        <taxon>Agaricomycotina</taxon>
        <taxon>Agaricomycetes</taxon>
        <taxon>Agaricomycetidae</taxon>
        <taxon>Atheliales</taxon>
        <taxon>Atheliaceae</taxon>
        <taxon>Athelia</taxon>
    </lineage>
</organism>
<evidence type="ECO:0000313" key="1">
    <source>
        <dbReference type="EMBL" id="KZP23840.1"/>
    </source>
</evidence>
<dbReference type="AlphaFoldDB" id="A0A166MBX6"/>